<dbReference type="InterPro" id="IPR037523">
    <property type="entry name" value="VOC_core"/>
</dbReference>
<name>A0ABY2RV47_9PSEU</name>
<protein>
    <recommendedName>
        <fullName evidence="1">VOC domain-containing protein</fullName>
    </recommendedName>
</protein>
<comment type="caution">
    <text evidence="2">The sequence shown here is derived from an EMBL/GenBank/DDBJ whole genome shotgun (WGS) entry which is preliminary data.</text>
</comment>
<evidence type="ECO:0000313" key="3">
    <source>
        <dbReference type="Proteomes" id="UP000309992"/>
    </source>
</evidence>
<keyword evidence="3" id="KW-1185">Reference proteome</keyword>
<dbReference type="Gene3D" id="3.10.180.10">
    <property type="entry name" value="2,3-Dihydroxybiphenyl 1,2-Dioxygenase, domain 1"/>
    <property type="match status" value="1"/>
</dbReference>
<dbReference type="PROSITE" id="PS51819">
    <property type="entry name" value="VOC"/>
    <property type="match status" value="1"/>
</dbReference>
<dbReference type="Proteomes" id="UP000309992">
    <property type="component" value="Unassembled WGS sequence"/>
</dbReference>
<feature type="domain" description="VOC" evidence="1">
    <location>
        <begin position="9"/>
        <end position="145"/>
    </location>
</feature>
<gene>
    <name evidence="2" type="ORF">FCN18_32885</name>
</gene>
<accession>A0ABY2RV47</accession>
<reference evidence="2 3" key="1">
    <citation type="journal article" date="2015" name="Antonie Van Leeuwenhoek">
        <title>Prauserella endophytica sp. nov., an endophytic actinobacterium isolated from Tamarix taklamakanensis.</title>
        <authorList>
            <person name="Liu J.M."/>
            <person name="Habden X."/>
            <person name="Guo L."/>
            <person name="Tuo L."/>
            <person name="Jiang Z.K."/>
            <person name="Liu S.W."/>
            <person name="Liu X.F."/>
            <person name="Chen L."/>
            <person name="Li R.F."/>
            <person name="Zhang Y.Q."/>
            <person name="Sun C.H."/>
        </authorList>
    </citation>
    <scope>NUCLEOTIDE SEQUENCE [LARGE SCALE GENOMIC DNA]</scope>
    <source>
        <strain evidence="2 3">CGMCC 4.7182</strain>
    </source>
</reference>
<evidence type="ECO:0000313" key="2">
    <source>
        <dbReference type="EMBL" id="TKG61838.1"/>
    </source>
</evidence>
<dbReference type="SUPFAM" id="SSF54593">
    <property type="entry name" value="Glyoxalase/Bleomycin resistance protein/Dihydroxybiphenyl dioxygenase"/>
    <property type="match status" value="1"/>
</dbReference>
<evidence type="ECO:0000259" key="1">
    <source>
        <dbReference type="PROSITE" id="PS51819"/>
    </source>
</evidence>
<proteinExistence type="predicted"/>
<dbReference type="InterPro" id="IPR029068">
    <property type="entry name" value="Glyas_Bleomycin-R_OHBP_Dase"/>
</dbReference>
<organism evidence="2 3">
    <name type="scientific">Prauserella endophytica</name>
    <dbReference type="NCBI Taxonomy" id="1592324"/>
    <lineage>
        <taxon>Bacteria</taxon>
        <taxon>Bacillati</taxon>
        <taxon>Actinomycetota</taxon>
        <taxon>Actinomycetes</taxon>
        <taxon>Pseudonocardiales</taxon>
        <taxon>Pseudonocardiaceae</taxon>
        <taxon>Prauserella</taxon>
        <taxon>Prauserella coralliicola group</taxon>
    </lineage>
</organism>
<dbReference type="EMBL" id="SWMS01000029">
    <property type="protein sequence ID" value="TKG61838.1"/>
    <property type="molecule type" value="Genomic_DNA"/>
</dbReference>
<sequence length="269" mass="28988">MVRRIMATRLRQVALIAQQLDPVVDDVRAVFGLEVGFTAEDEIALRGPGLVDEFGITNAVLPVGDTFLEVISPQRPDTPAARFLAARGGDSGYMVLLQCSGLAEVRRRLAEAGVREVWESPLPDIHGVHLDPRDTGGILFSVEEPDDPAEWPWAGPNWRAARRIEVSSAIVGAELKTADPWASARQWGHFLDRPVTARPDGTPLLHLGATADGWIGFRPGAHPRDTGLHEVVLRCADPADVLHRAASRDLPVADGAAVVAGVLLRPEGD</sequence>